<sequence>MSSAETLPPIYQAYADASRKLLQFDVLDRLVSIRPSLENYQGSLGSSPNDWIQNFTSDFLQETPTYDSLISPFTKEGRLKQIGIADDWFTKNKSKIENIIDTLRTDIRDRADDTILKDDERIEILRDLANEARSIQKVLTLPGSLSPKDLETNGKLQCLESVRVVHRKLVEETESKSKRDAMHDGSGFHMRKILEILREFQSKKMALCQELNTNSFALLPSEEKIVASFRSLWKALGKLQQDMRAKKSTYSKVENSNEEVNDAYDKIPEAIKRYQYSSVYKESEPKFTRSGTKRSDAYRLPSETGNFSRKIKFQNSYNTVPTVVSGLNLLEIEPSGSKAFGVRCDVQDVTKTGATLSITTESSVPCGVAGVSWLEIEPGHPGRLQFGIIDIKKINDGEITETAAVSFWNQEAGAIAWIMGYQFAQNDSPCLLEVEGYAGYEKIEVEIKAKNLISAKIGWLAFLEESDGIATDTIRELNPKSLSQPTKFLVADLPSKKFQKDPSIFTVLSKISIGSALKSGKLRTGIYEEQQYERDSDKLRVGCKTEMGSFTDFNAEGHVLAIEYIKPGQK</sequence>
<evidence type="ECO:0000313" key="3">
    <source>
        <dbReference type="Proteomes" id="UP001313282"/>
    </source>
</evidence>
<feature type="domain" description="H-type lectin" evidence="1">
    <location>
        <begin position="309"/>
        <end position="374"/>
    </location>
</feature>
<dbReference type="EMBL" id="JAVHNR010000006">
    <property type="protein sequence ID" value="KAK6339823.1"/>
    <property type="molecule type" value="Genomic_DNA"/>
</dbReference>
<dbReference type="InterPro" id="IPR019019">
    <property type="entry name" value="H-type_lectin_domain"/>
</dbReference>
<evidence type="ECO:0000259" key="1">
    <source>
        <dbReference type="Pfam" id="PF09458"/>
    </source>
</evidence>
<dbReference type="SUPFAM" id="SSF141086">
    <property type="entry name" value="Agglutinin HPA-like"/>
    <property type="match status" value="1"/>
</dbReference>
<comment type="caution">
    <text evidence="2">The sequence shown here is derived from an EMBL/GenBank/DDBJ whole genome shotgun (WGS) entry which is preliminary data.</text>
</comment>
<evidence type="ECO:0000313" key="2">
    <source>
        <dbReference type="EMBL" id="KAK6339823.1"/>
    </source>
</evidence>
<dbReference type="Gene3D" id="2.60.40.2080">
    <property type="match status" value="1"/>
</dbReference>
<dbReference type="GO" id="GO:0030246">
    <property type="term" value="F:carbohydrate binding"/>
    <property type="evidence" value="ECO:0007669"/>
    <property type="project" value="InterPro"/>
</dbReference>
<protein>
    <recommendedName>
        <fullName evidence="1">H-type lectin domain-containing protein</fullName>
    </recommendedName>
</protein>
<dbReference type="AlphaFoldDB" id="A0AAN8MRD2"/>
<proteinExistence type="predicted"/>
<gene>
    <name evidence="2" type="ORF">TWF718_009213</name>
</gene>
<dbReference type="Proteomes" id="UP001313282">
    <property type="component" value="Unassembled WGS sequence"/>
</dbReference>
<name>A0AAN8MRD2_9PEZI</name>
<keyword evidence="3" id="KW-1185">Reference proteome</keyword>
<reference evidence="2 3" key="1">
    <citation type="submission" date="2019-10" db="EMBL/GenBank/DDBJ databases">
        <authorList>
            <person name="Palmer J.M."/>
        </authorList>
    </citation>
    <scope>NUCLEOTIDE SEQUENCE [LARGE SCALE GENOMIC DNA]</scope>
    <source>
        <strain evidence="2 3">TWF718</strain>
    </source>
</reference>
<dbReference type="GO" id="GO:0007155">
    <property type="term" value="P:cell adhesion"/>
    <property type="evidence" value="ECO:0007669"/>
    <property type="project" value="InterPro"/>
</dbReference>
<accession>A0AAN8MRD2</accession>
<organism evidence="2 3">
    <name type="scientific">Orbilia javanica</name>
    <dbReference type="NCBI Taxonomy" id="47235"/>
    <lineage>
        <taxon>Eukaryota</taxon>
        <taxon>Fungi</taxon>
        <taxon>Dikarya</taxon>
        <taxon>Ascomycota</taxon>
        <taxon>Pezizomycotina</taxon>
        <taxon>Orbiliomycetes</taxon>
        <taxon>Orbiliales</taxon>
        <taxon>Orbiliaceae</taxon>
        <taxon>Orbilia</taxon>
    </lineage>
</organism>
<dbReference type="InterPro" id="IPR037221">
    <property type="entry name" value="H-type_lectin_dom_sf"/>
</dbReference>
<dbReference type="Pfam" id="PF09458">
    <property type="entry name" value="H_lectin"/>
    <property type="match status" value="1"/>
</dbReference>